<dbReference type="SUPFAM" id="SSF48179">
    <property type="entry name" value="6-phosphogluconate dehydrogenase C-terminal domain-like"/>
    <property type="match status" value="1"/>
</dbReference>
<dbReference type="Pfam" id="PF02558">
    <property type="entry name" value="ApbA"/>
    <property type="match status" value="1"/>
</dbReference>
<evidence type="ECO:0000313" key="9">
    <source>
        <dbReference type="EMBL" id="KAK0620598.1"/>
    </source>
</evidence>
<evidence type="ECO:0000313" key="10">
    <source>
        <dbReference type="Proteomes" id="UP001175000"/>
    </source>
</evidence>
<dbReference type="EC" id="1.1.1.169" evidence="2 6"/>
<dbReference type="InterPro" id="IPR050838">
    <property type="entry name" value="Ketopantoate_reductase"/>
</dbReference>
<dbReference type="PANTHER" id="PTHR43765:SF2">
    <property type="entry name" value="2-DEHYDROPANTOATE 2-REDUCTASE"/>
    <property type="match status" value="1"/>
</dbReference>
<dbReference type="Gene3D" id="3.40.50.720">
    <property type="entry name" value="NAD(P)-binding Rossmann-like Domain"/>
    <property type="match status" value="1"/>
</dbReference>
<dbReference type="AlphaFoldDB" id="A0AA39WS61"/>
<name>A0AA39WS61_9PEZI</name>
<dbReference type="GO" id="GO:0008677">
    <property type="term" value="F:2-dehydropantoate 2-reductase activity"/>
    <property type="evidence" value="ECO:0007669"/>
    <property type="project" value="UniProtKB-EC"/>
</dbReference>
<proteinExistence type="inferred from homology"/>
<dbReference type="NCBIfam" id="TIGR00745">
    <property type="entry name" value="apbA_panE"/>
    <property type="match status" value="1"/>
</dbReference>
<keyword evidence="4 6" id="KW-0560">Oxidoreductase</keyword>
<evidence type="ECO:0000256" key="1">
    <source>
        <dbReference type="ARBA" id="ARBA00007870"/>
    </source>
</evidence>
<gene>
    <name evidence="9" type="ORF">B0T14DRAFT_431787</name>
</gene>
<comment type="catalytic activity">
    <reaction evidence="6">
        <text>(R)-pantoate + NADP(+) = 2-dehydropantoate + NADPH + H(+)</text>
        <dbReference type="Rhea" id="RHEA:16233"/>
        <dbReference type="ChEBI" id="CHEBI:11561"/>
        <dbReference type="ChEBI" id="CHEBI:15378"/>
        <dbReference type="ChEBI" id="CHEBI:15980"/>
        <dbReference type="ChEBI" id="CHEBI:57783"/>
        <dbReference type="ChEBI" id="CHEBI:58349"/>
        <dbReference type="EC" id="1.1.1.169"/>
    </reaction>
</comment>
<evidence type="ECO:0000256" key="2">
    <source>
        <dbReference type="ARBA" id="ARBA00013014"/>
    </source>
</evidence>
<sequence length="349" mass="37795">MTPRHSDAPIHILGVGNLGKYVAHALAKSSPKPVTLIFHRKSLEDEWRAEAEAITCITDGVSDSRSRFQIETLPAEPQDPEPIKHLIVTTKAYMTVGALGPLKRRLDSSSTVLFLQNGMGAVDEVRKSLFPTEKDKPTFLSGICSAGVYSTKPFTIVHAGTGTLLVGPADDSAALRSATQPELANEMLQRLSEASVLETAIVSANAIKEAQLKKLVVNAVINPLTAILRCQNGKLLDRPAVFAAATLVIEETSTILRAMMPHLKTALSDQTLLELFVSVAEKTGKNTSSMLQDAKAGRRTEIDYINGYFYSEAVRLGVPHRRNQLLAELVAMNAVLEAEDLLGRLTTDS</sequence>
<comment type="function">
    <text evidence="6">Catalyzes the NADPH-dependent reduction of ketopantoate into pantoic acid.</text>
</comment>
<keyword evidence="10" id="KW-1185">Reference proteome</keyword>
<evidence type="ECO:0000259" key="7">
    <source>
        <dbReference type="Pfam" id="PF02558"/>
    </source>
</evidence>
<dbReference type="InterPro" id="IPR013328">
    <property type="entry name" value="6PGD_dom2"/>
</dbReference>
<dbReference type="PANTHER" id="PTHR43765">
    <property type="entry name" value="2-DEHYDROPANTOATE 2-REDUCTASE-RELATED"/>
    <property type="match status" value="1"/>
</dbReference>
<protein>
    <recommendedName>
        <fullName evidence="2 6">2-dehydropantoate 2-reductase</fullName>
        <ecNumber evidence="2 6">1.1.1.169</ecNumber>
    </recommendedName>
    <alternativeName>
        <fullName evidence="5 6">Ketopantoate reductase</fullName>
    </alternativeName>
</protein>
<dbReference type="GO" id="GO:0050661">
    <property type="term" value="F:NADP binding"/>
    <property type="evidence" value="ECO:0007669"/>
    <property type="project" value="TreeGrafter"/>
</dbReference>
<dbReference type="GO" id="GO:0015940">
    <property type="term" value="P:pantothenate biosynthetic process"/>
    <property type="evidence" value="ECO:0007669"/>
    <property type="project" value="InterPro"/>
</dbReference>
<feature type="domain" description="Ketopantoate reductase C-terminal" evidence="8">
    <location>
        <begin position="207"/>
        <end position="332"/>
    </location>
</feature>
<comment type="similarity">
    <text evidence="1 6">Belongs to the ketopantoate reductase family.</text>
</comment>
<dbReference type="InterPro" id="IPR036291">
    <property type="entry name" value="NAD(P)-bd_dom_sf"/>
</dbReference>
<dbReference type="InterPro" id="IPR008927">
    <property type="entry name" value="6-PGluconate_DH-like_C_sf"/>
</dbReference>
<dbReference type="Gene3D" id="1.10.1040.10">
    <property type="entry name" value="N-(1-d-carboxylethyl)-l-norvaline Dehydrogenase, domain 2"/>
    <property type="match status" value="1"/>
</dbReference>
<reference evidence="9" key="1">
    <citation type="submission" date="2023-06" db="EMBL/GenBank/DDBJ databases">
        <title>Genome-scale phylogeny and comparative genomics of the fungal order Sordariales.</title>
        <authorList>
            <consortium name="Lawrence Berkeley National Laboratory"/>
            <person name="Hensen N."/>
            <person name="Bonometti L."/>
            <person name="Westerberg I."/>
            <person name="Brannstrom I.O."/>
            <person name="Guillou S."/>
            <person name="Cros-Aarteil S."/>
            <person name="Calhoun S."/>
            <person name="Haridas S."/>
            <person name="Kuo A."/>
            <person name="Mondo S."/>
            <person name="Pangilinan J."/>
            <person name="Riley R."/>
            <person name="Labutti K."/>
            <person name="Andreopoulos B."/>
            <person name="Lipzen A."/>
            <person name="Chen C."/>
            <person name="Yanf M."/>
            <person name="Daum C."/>
            <person name="Ng V."/>
            <person name="Clum A."/>
            <person name="Steindorff A."/>
            <person name="Ohm R."/>
            <person name="Martin F."/>
            <person name="Silar P."/>
            <person name="Natvig D."/>
            <person name="Lalanne C."/>
            <person name="Gautier V."/>
            <person name="Ament-Velasquez S.L."/>
            <person name="Kruys A."/>
            <person name="Hutchinson M.I."/>
            <person name="Powell A.J."/>
            <person name="Barry K."/>
            <person name="Miller A.N."/>
            <person name="Grigoriev I.V."/>
            <person name="Debuchy R."/>
            <person name="Gladieux P."/>
            <person name="Thoren M.H."/>
            <person name="Johannesson H."/>
        </authorList>
    </citation>
    <scope>NUCLEOTIDE SEQUENCE</scope>
    <source>
        <strain evidence="9">CBS 606.72</strain>
    </source>
</reference>
<keyword evidence="3 6" id="KW-0521">NADP</keyword>
<evidence type="ECO:0000256" key="3">
    <source>
        <dbReference type="ARBA" id="ARBA00022857"/>
    </source>
</evidence>
<dbReference type="InterPro" id="IPR003710">
    <property type="entry name" value="ApbA"/>
</dbReference>
<evidence type="ECO:0000259" key="8">
    <source>
        <dbReference type="Pfam" id="PF08546"/>
    </source>
</evidence>
<dbReference type="EMBL" id="JAULSU010000004">
    <property type="protein sequence ID" value="KAK0620598.1"/>
    <property type="molecule type" value="Genomic_DNA"/>
</dbReference>
<evidence type="ECO:0000256" key="5">
    <source>
        <dbReference type="ARBA" id="ARBA00032024"/>
    </source>
</evidence>
<dbReference type="InterPro" id="IPR013752">
    <property type="entry name" value="KPA_reductase"/>
</dbReference>
<dbReference type="Proteomes" id="UP001175000">
    <property type="component" value="Unassembled WGS sequence"/>
</dbReference>
<evidence type="ECO:0000256" key="6">
    <source>
        <dbReference type="RuleBase" id="RU362068"/>
    </source>
</evidence>
<organism evidence="9 10">
    <name type="scientific">Immersiella caudata</name>
    <dbReference type="NCBI Taxonomy" id="314043"/>
    <lineage>
        <taxon>Eukaryota</taxon>
        <taxon>Fungi</taxon>
        <taxon>Dikarya</taxon>
        <taxon>Ascomycota</taxon>
        <taxon>Pezizomycotina</taxon>
        <taxon>Sordariomycetes</taxon>
        <taxon>Sordariomycetidae</taxon>
        <taxon>Sordariales</taxon>
        <taxon>Lasiosphaeriaceae</taxon>
        <taxon>Immersiella</taxon>
    </lineage>
</organism>
<dbReference type="SUPFAM" id="SSF51735">
    <property type="entry name" value="NAD(P)-binding Rossmann-fold domains"/>
    <property type="match status" value="1"/>
</dbReference>
<accession>A0AA39WS61</accession>
<dbReference type="GO" id="GO:0005739">
    <property type="term" value="C:mitochondrion"/>
    <property type="evidence" value="ECO:0007669"/>
    <property type="project" value="TreeGrafter"/>
</dbReference>
<dbReference type="InterPro" id="IPR013332">
    <property type="entry name" value="KPR_N"/>
</dbReference>
<feature type="domain" description="Ketopantoate reductase N-terminal" evidence="7">
    <location>
        <begin position="10"/>
        <end position="170"/>
    </location>
</feature>
<dbReference type="Pfam" id="PF08546">
    <property type="entry name" value="ApbA_C"/>
    <property type="match status" value="1"/>
</dbReference>
<comment type="caution">
    <text evidence="9">The sequence shown here is derived from an EMBL/GenBank/DDBJ whole genome shotgun (WGS) entry which is preliminary data.</text>
</comment>
<evidence type="ECO:0000256" key="4">
    <source>
        <dbReference type="ARBA" id="ARBA00023002"/>
    </source>
</evidence>